<keyword evidence="1 3" id="KW-0378">Hydrolase</keyword>
<reference evidence="3" key="1">
    <citation type="submission" date="2023-06" db="EMBL/GenBank/DDBJ databases">
        <title>Genome-scale phylogeny and comparative genomics of the fungal order Sordariales.</title>
        <authorList>
            <consortium name="Lawrence Berkeley National Laboratory"/>
            <person name="Hensen N."/>
            <person name="Bonometti L."/>
            <person name="Westerberg I."/>
            <person name="Brannstrom I.O."/>
            <person name="Guillou S."/>
            <person name="Cros-Aarteil S."/>
            <person name="Calhoun S."/>
            <person name="Haridas S."/>
            <person name="Kuo A."/>
            <person name="Mondo S."/>
            <person name="Pangilinan J."/>
            <person name="Riley R."/>
            <person name="Labutti K."/>
            <person name="Andreopoulos B."/>
            <person name="Lipzen A."/>
            <person name="Chen C."/>
            <person name="Yanf M."/>
            <person name="Daum C."/>
            <person name="Ng V."/>
            <person name="Clum A."/>
            <person name="Steindorff A."/>
            <person name="Ohm R."/>
            <person name="Martin F."/>
            <person name="Silar P."/>
            <person name="Natvig D."/>
            <person name="Lalanne C."/>
            <person name="Gautier V."/>
            <person name="Ament-Velasquez S.L."/>
            <person name="Kruys A."/>
            <person name="Hutchinson M.I."/>
            <person name="Powell A.J."/>
            <person name="Barry K."/>
            <person name="Miller A.N."/>
            <person name="Grigoriev I.V."/>
            <person name="Debuchy R."/>
            <person name="Gladieux P."/>
            <person name="Thoren M.H."/>
            <person name="Johannesson H."/>
        </authorList>
    </citation>
    <scope>NUCLEOTIDE SEQUENCE</scope>
    <source>
        <strain evidence="3">SMH4607-1</strain>
    </source>
</reference>
<dbReference type="Gene3D" id="3.40.50.1820">
    <property type="entry name" value="alpha/beta hydrolase"/>
    <property type="match status" value="1"/>
</dbReference>
<evidence type="ECO:0000256" key="1">
    <source>
        <dbReference type="ARBA" id="ARBA00022801"/>
    </source>
</evidence>
<accession>A0AA40AZ54</accession>
<evidence type="ECO:0000259" key="2">
    <source>
        <dbReference type="Pfam" id="PF07859"/>
    </source>
</evidence>
<sequence length="377" mass="41537">MEYSQYSQVSPQWTKVRCTSLCHFAMFSQLTDPAPQFVSRHDQLGDLDKVGIVERRRVFGEVEATLPLKKIPADVDESSVSVKTFTVTARDGHEIPVRSYIPASAATTPANSRPLLVYLHAGGFLFGDLESGHLNCTVLAARLNISVLNVGYRLAPQWLFPHGFNDSYDAVEWAAAHAASHLNASPAAGFLVGGISSGANFAGAIAYAARDANLSPPITGLFLSIPVCILPQAYHLLPQEQRDQLLSLEQNAENPLLTKKSLSDIQDFVVIYGSPPEDKRVSFLLNDDHTSLPKRAYFQICGRDPLRDEAFLWQKLLQEYSGTKSKIDMYTGMPHGFWRFLDMQASHEWLDDLVVGVGSLFRPEGGVGETEMVVKGV</sequence>
<dbReference type="AlphaFoldDB" id="A0AA40AZ54"/>
<comment type="caution">
    <text evidence="3">The sequence shown here is derived from an EMBL/GenBank/DDBJ whole genome shotgun (WGS) entry which is preliminary data.</text>
</comment>
<gene>
    <name evidence="3" type="ORF">B0H67DRAFT_110360</name>
</gene>
<protein>
    <submittedName>
        <fullName evidence="3">Alpha/Beta hydrolase protein</fullName>
    </submittedName>
</protein>
<dbReference type="InterPro" id="IPR050300">
    <property type="entry name" value="GDXG_lipolytic_enzyme"/>
</dbReference>
<dbReference type="PANTHER" id="PTHR48081:SF8">
    <property type="entry name" value="ALPHA_BETA HYDROLASE FOLD-3 DOMAIN-CONTAINING PROTEIN-RELATED"/>
    <property type="match status" value="1"/>
</dbReference>
<keyword evidence="4" id="KW-1185">Reference proteome</keyword>
<dbReference type="SUPFAM" id="SSF53474">
    <property type="entry name" value="alpha/beta-Hydrolases"/>
    <property type="match status" value="1"/>
</dbReference>
<proteinExistence type="predicted"/>
<organism evidence="3 4">
    <name type="scientific">Lasiosphaeris hirsuta</name>
    <dbReference type="NCBI Taxonomy" id="260670"/>
    <lineage>
        <taxon>Eukaryota</taxon>
        <taxon>Fungi</taxon>
        <taxon>Dikarya</taxon>
        <taxon>Ascomycota</taxon>
        <taxon>Pezizomycotina</taxon>
        <taxon>Sordariomycetes</taxon>
        <taxon>Sordariomycetidae</taxon>
        <taxon>Sordariales</taxon>
        <taxon>Lasiosphaeriaceae</taxon>
        <taxon>Lasiosphaeris</taxon>
    </lineage>
</organism>
<evidence type="ECO:0000313" key="4">
    <source>
        <dbReference type="Proteomes" id="UP001172102"/>
    </source>
</evidence>
<dbReference type="InterPro" id="IPR029058">
    <property type="entry name" value="AB_hydrolase_fold"/>
</dbReference>
<dbReference type="Proteomes" id="UP001172102">
    <property type="component" value="Unassembled WGS sequence"/>
</dbReference>
<dbReference type="InterPro" id="IPR013094">
    <property type="entry name" value="AB_hydrolase_3"/>
</dbReference>
<dbReference type="PANTHER" id="PTHR48081">
    <property type="entry name" value="AB HYDROLASE SUPERFAMILY PROTEIN C4A8.06C"/>
    <property type="match status" value="1"/>
</dbReference>
<dbReference type="EMBL" id="JAUKUA010000002">
    <property type="protein sequence ID" value="KAK0724660.1"/>
    <property type="molecule type" value="Genomic_DNA"/>
</dbReference>
<name>A0AA40AZ54_9PEZI</name>
<dbReference type="Pfam" id="PF07859">
    <property type="entry name" value="Abhydrolase_3"/>
    <property type="match status" value="1"/>
</dbReference>
<feature type="domain" description="Alpha/beta hydrolase fold-3" evidence="2">
    <location>
        <begin position="116"/>
        <end position="338"/>
    </location>
</feature>
<evidence type="ECO:0000313" key="3">
    <source>
        <dbReference type="EMBL" id="KAK0724660.1"/>
    </source>
</evidence>
<dbReference type="GO" id="GO:0016787">
    <property type="term" value="F:hydrolase activity"/>
    <property type="evidence" value="ECO:0007669"/>
    <property type="project" value="UniProtKB-KW"/>
</dbReference>